<keyword evidence="3" id="KW-1185">Reference proteome</keyword>
<evidence type="ECO:0000313" key="3">
    <source>
        <dbReference type="Proteomes" id="UP000468591"/>
    </source>
</evidence>
<feature type="transmembrane region" description="Helical" evidence="1">
    <location>
        <begin position="54"/>
        <end position="76"/>
    </location>
</feature>
<proteinExistence type="predicted"/>
<dbReference type="RefSeq" id="WP_164354174.1">
    <property type="nucleotide sequence ID" value="NZ_JAABNT010000007.1"/>
</dbReference>
<keyword evidence="1" id="KW-0472">Membrane</keyword>
<gene>
    <name evidence="2" type="ORF">GV827_12670</name>
</gene>
<evidence type="ECO:0000256" key="1">
    <source>
        <dbReference type="SAM" id="Phobius"/>
    </source>
</evidence>
<reference evidence="2 3" key="1">
    <citation type="submission" date="2020-01" db="EMBL/GenBank/DDBJ databases">
        <title>Sulfitobacter sediminilitoris sp. nov., isolated from a tidal flat.</title>
        <authorList>
            <person name="Park S."/>
            <person name="Yoon J.-H."/>
        </authorList>
    </citation>
    <scope>NUCLEOTIDE SEQUENCE [LARGE SCALE GENOMIC DNA]</scope>
    <source>
        <strain evidence="2 3">JBTF-M27</strain>
    </source>
</reference>
<dbReference type="EMBL" id="JAABNT010000007">
    <property type="protein sequence ID" value="NEK23254.1"/>
    <property type="molecule type" value="Genomic_DNA"/>
</dbReference>
<organism evidence="2 3">
    <name type="scientific">Sulfitobacter sediminilitoris</name>
    <dbReference type="NCBI Taxonomy" id="2698830"/>
    <lineage>
        <taxon>Bacteria</taxon>
        <taxon>Pseudomonadati</taxon>
        <taxon>Pseudomonadota</taxon>
        <taxon>Alphaproteobacteria</taxon>
        <taxon>Rhodobacterales</taxon>
        <taxon>Roseobacteraceae</taxon>
        <taxon>Sulfitobacter</taxon>
    </lineage>
</organism>
<dbReference type="Proteomes" id="UP000468591">
    <property type="component" value="Unassembled WGS sequence"/>
</dbReference>
<keyword evidence="1" id="KW-0812">Transmembrane</keyword>
<comment type="caution">
    <text evidence="2">The sequence shown here is derived from an EMBL/GenBank/DDBJ whole genome shotgun (WGS) entry which is preliminary data.</text>
</comment>
<accession>A0A6P0CFM4</accession>
<name>A0A6P0CFM4_9RHOB</name>
<evidence type="ECO:0000313" key="2">
    <source>
        <dbReference type="EMBL" id="NEK23254.1"/>
    </source>
</evidence>
<sequence>MVETHDHFVERLDMLGRKHAKMTRGYTTKVDKDGLLVATPKRGNLLPGTGVLKLVMLMLIGFLTFKSFALAAFGPVTYNERLSKLQNGTAIEQMGAKALAIDPVTEAVASTVGPVLR</sequence>
<keyword evidence="1" id="KW-1133">Transmembrane helix</keyword>
<protein>
    <submittedName>
        <fullName evidence="2">Uncharacterized protein</fullName>
    </submittedName>
</protein>
<dbReference type="AlphaFoldDB" id="A0A6P0CFM4"/>